<gene>
    <name evidence="2" type="ORF">PXEA_LOCUS9995</name>
</gene>
<comment type="caution">
    <text evidence="2">The sequence shown here is derived from an EMBL/GenBank/DDBJ whole genome shotgun (WGS) entry which is preliminary data.</text>
</comment>
<feature type="compositionally biased region" description="Basic and acidic residues" evidence="1">
    <location>
        <begin position="224"/>
        <end position="251"/>
    </location>
</feature>
<dbReference type="Proteomes" id="UP000784294">
    <property type="component" value="Unassembled WGS sequence"/>
</dbReference>
<sequence length="480" mass="51707">MDLERQQGLFFNTTGKTNSLSGGDGRRVKKPTSPFTLPVKSALKTTVSMPPSQRPQFVLMRSPEGSQLPSLLGPAEDATFNTGSSSQGGSLSQCSSCTYSPDQLLFNSIYCSDLVAITDEEETIDQMTIAPTTPVSRSIPTGCASTMTQKLNTPKTTTCPKGDSDSSAPLEASLSQSGRKSLLLLPCVKSPRQQVSGQARRDNGRHAFCPPYLSFTLQQTGRAEQARVRFQEPEEESRETADTKDPAKSERQAGWSANSSPRLVRAADDHVLLTGLKCDPTADPFDPAVGLADSRLGRPDGNSVDRPATQLPTRQMLFNCLDPSSLPTGAATRNEETVSFCLPLKTPPAVHMTTNCGAIPSDHPRRVGVESESLFQLSANKRKPVLWNAVGWDKTEGGEMGNCLKQLLANSDAQGSLRRLSNPSRQSATVTRSAHLSVLGSTLDDVAAVSPITSFLLPSLSIPMSRRQTKQQQSFQHQST</sequence>
<evidence type="ECO:0000313" key="3">
    <source>
        <dbReference type="Proteomes" id="UP000784294"/>
    </source>
</evidence>
<accession>A0A448WP34</accession>
<evidence type="ECO:0000313" key="2">
    <source>
        <dbReference type="EMBL" id="VEL16555.1"/>
    </source>
</evidence>
<feature type="region of interest" description="Disordered" evidence="1">
    <location>
        <begin position="1"/>
        <end position="35"/>
    </location>
</feature>
<keyword evidence="3" id="KW-1185">Reference proteome</keyword>
<reference evidence="2" key="1">
    <citation type="submission" date="2018-11" db="EMBL/GenBank/DDBJ databases">
        <authorList>
            <consortium name="Pathogen Informatics"/>
        </authorList>
    </citation>
    <scope>NUCLEOTIDE SEQUENCE</scope>
</reference>
<dbReference type="EMBL" id="CAAALY010028910">
    <property type="protein sequence ID" value="VEL16555.1"/>
    <property type="molecule type" value="Genomic_DNA"/>
</dbReference>
<feature type="compositionally biased region" description="Polar residues" evidence="1">
    <location>
        <begin position="131"/>
        <end position="159"/>
    </location>
</feature>
<name>A0A448WP34_9PLAT</name>
<protein>
    <submittedName>
        <fullName evidence="2">Uncharacterized protein</fullName>
    </submittedName>
</protein>
<feature type="compositionally biased region" description="Polar residues" evidence="1">
    <location>
        <begin position="9"/>
        <end position="21"/>
    </location>
</feature>
<organism evidence="2 3">
    <name type="scientific">Protopolystoma xenopodis</name>
    <dbReference type="NCBI Taxonomy" id="117903"/>
    <lineage>
        <taxon>Eukaryota</taxon>
        <taxon>Metazoa</taxon>
        <taxon>Spiralia</taxon>
        <taxon>Lophotrochozoa</taxon>
        <taxon>Platyhelminthes</taxon>
        <taxon>Monogenea</taxon>
        <taxon>Polyopisthocotylea</taxon>
        <taxon>Polystomatidea</taxon>
        <taxon>Polystomatidae</taxon>
        <taxon>Protopolystoma</taxon>
    </lineage>
</organism>
<evidence type="ECO:0000256" key="1">
    <source>
        <dbReference type="SAM" id="MobiDB-lite"/>
    </source>
</evidence>
<dbReference type="AlphaFoldDB" id="A0A448WP34"/>
<feature type="region of interest" description="Disordered" evidence="1">
    <location>
        <begin position="223"/>
        <end position="261"/>
    </location>
</feature>
<proteinExistence type="predicted"/>
<feature type="region of interest" description="Disordered" evidence="1">
    <location>
        <begin position="131"/>
        <end position="175"/>
    </location>
</feature>